<reference evidence="11" key="2">
    <citation type="submission" date="2025-08" db="UniProtKB">
        <authorList>
            <consortium name="Ensembl"/>
        </authorList>
    </citation>
    <scope>IDENTIFICATION</scope>
</reference>
<dbReference type="PANTHER" id="PTHR25465:SF14">
    <property type="entry name" value="E3 UBIQUITIN-PROTEIN LIGASE TRIM65"/>
    <property type="match status" value="1"/>
</dbReference>
<dbReference type="InterPro" id="IPR000315">
    <property type="entry name" value="Znf_B-box"/>
</dbReference>
<feature type="coiled-coil region" evidence="7">
    <location>
        <begin position="191"/>
        <end position="286"/>
    </location>
</feature>
<evidence type="ECO:0000259" key="9">
    <source>
        <dbReference type="PROSITE" id="PS50119"/>
    </source>
</evidence>
<dbReference type="SUPFAM" id="SSF57845">
    <property type="entry name" value="B-box zinc-binding domain"/>
    <property type="match status" value="1"/>
</dbReference>
<evidence type="ECO:0000259" key="10">
    <source>
        <dbReference type="PROSITE" id="PS50188"/>
    </source>
</evidence>
<organism evidence="11 12">
    <name type="scientific">Erpetoichthys calabaricus</name>
    <name type="common">Rope fish</name>
    <name type="synonym">Calamoichthys calabaricus</name>
    <dbReference type="NCBI Taxonomy" id="27687"/>
    <lineage>
        <taxon>Eukaryota</taxon>
        <taxon>Metazoa</taxon>
        <taxon>Chordata</taxon>
        <taxon>Craniata</taxon>
        <taxon>Vertebrata</taxon>
        <taxon>Euteleostomi</taxon>
        <taxon>Actinopterygii</taxon>
        <taxon>Polypteriformes</taxon>
        <taxon>Polypteridae</taxon>
        <taxon>Erpetoichthys</taxon>
    </lineage>
</organism>
<keyword evidence="4" id="KW-0862">Zinc</keyword>
<dbReference type="SUPFAM" id="SSF57850">
    <property type="entry name" value="RING/U-box"/>
    <property type="match status" value="1"/>
</dbReference>
<dbReference type="InterPro" id="IPR001870">
    <property type="entry name" value="B30.2/SPRY"/>
</dbReference>
<name>A0A8C4X331_ERPCA</name>
<keyword evidence="5" id="KW-0391">Immunity</keyword>
<dbReference type="InterPro" id="IPR001841">
    <property type="entry name" value="Znf_RING"/>
</dbReference>
<reference evidence="11" key="3">
    <citation type="submission" date="2025-09" db="UniProtKB">
        <authorList>
            <consortium name="Ensembl"/>
        </authorList>
    </citation>
    <scope>IDENTIFICATION</scope>
</reference>
<dbReference type="GO" id="GO:0045087">
    <property type="term" value="P:innate immune response"/>
    <property type="evidence" value="ECO:0007669"/>
    <property type="project" value="UniProtKB-KW"/>
</dbReference>
<feature type="domain" description="RING-type" evidence="8">
    <location>
        <begin position="7"/>
        <end position="46"/>
    </location>
</feature>
<dbReference type="Pfam" id="PF25600">
    <property type="entry name" value="TRIM_CC"/>
    <property type="match status" value="1"/>
</dbReference>
<evidence type="ECO:0000256" key="4">
    <source>
        <dbReference type="ARBA" id="ARBA00022833"/>
    </source>
</evidence>
<keyword evidence="7" id="KW-0175">Coiled coil</keyword>
<feature type="domain" description="B box-type" evidence="9">
    <location>
        <begin position="136"/>
        <end position="176"/>
    </location>
</feature>
<evidence type="ECO:0000313" key="12">
    <source>
        <dbReference type="Proteomes" id="UP000694620"/>
    </source>
</evidence>
<evidence type="ECO:0000256" key="1">
    <source>
        <dbReference type="ARBA" id="ARBA00022588"/>
    </source>
</evidence>
<proteinExistence type="predicted"/>
<dbReference type="InterPro" id="IPR006574">
    <property type="entry name" value="PRY"/>
</dbReference>
<evidence type="ECO:0000256" key="5">
    <source>
        <dbReference type="ARBA" id="ARBA00022859"/>
    </source>
</evidence>
<dbReference type="Pfam" id="PF13765">
    <property type="entry name" value="PRY"/>
    <property type="match status" value="1"/>
</dbReference>
<evidence type="ECO:0000256" key="7">
    <source>
        <dbReference type="SAM" id="Coils"/>
    </source>
</evidence>
<dbReference type="GO" id="GO:0008270">
    <property type="term" value="F:zinc ion binding"/>
    <property type="evidence" value="ECO:0007669"/>
    <property type="project" value="UniProtKB-KW"/>
</dbReference>
<dbReference type="SUPFAM" id="SSF49899">
    <property type="entry name" value="Concanavalin A-like lectins/glucanases"/>
    <property type="match status" value="1"/>
</dbReference>
<evidence type="ECO:0000313" key="11">
    <source>
        <dbReference type="Ensembl" id="ENSECRP00000001206.1"/>
    </source>
</evidence>
<dbReference type="InterPro" id="IPR051051">
    <property type="entry name" value="E3_ubiq-ligase_TRIM/RNF"/>
</dbReference>
<dbReference type="InterPro" id="IPR043136">
    <property type="entry name" value="B30.2/SPRY_sf"/>
</dbReference>
<keyword evidence="3 6" id="KW-0863">Zinc-finger</keyword>
<dbReference type="InterPro" id="IPR017907">
    <property type="entry name" value="Znf_RING_CS"/>
</dbReference>
<evidence type="ECO:0000259" key="8">
    <source>
        <dbReference type="PROSITE" id="PS50089"/>
    </source>
</evidence>
<dbReference type="AlphaFoldDB" id="A0A8C4X331"/>
<keyword evidence="12" id="KW-1185">Reference proteome</keyword>
<dbReference type="Pfam" id="PF15227">
    <property type="entry name" value="zf-C3HC4_4"/>
    <property type="match status" value="1"/>
</dbReference>
<keyword evidence="1" id="KW-0399">Innate immunity</keyword>
<accession>A0A8C4X331</accession>
<dbReference type="InterPro" id="IPR013083">
    <property type="entry name" value="Znf_RING/FYVE/PHD"/>
</dbReference>
<dbReference type="SMART" id="SM00589">
    <property type="entry name" value="PRY"/>
    <property type="match status" value="1"/>
</dbReference>
<dbReference type="InterPro" id="IPR013320">
    <property type="entry name" value="ConA-like_dom_sf"/>
</dbReference>
<dbReference type="InterPro" id="IPR058030">
    <property type="entry name" value="TRIM8/14/16/25/29/45/65_CC"/>
</dbReference>
<evidence type="ECO:0000256" key="3">
    <source>
        <dbReference type="ARBA" id="ARBA00022771"/>
    </source>
</evidence>
<dbReference type="Gene3D" id="3.30.40.10">
    <property type="entry name" value="Zinc/RING finger domain, C3HC4 (zinc finger)"/>
    <property type="match status" value="1"/>
</dbReference>
<dbReference type="PROSITE" id="PS50089">
    <property type="entry name" value="ZF_RING_2"/>
    <property type="match status" value="1"/>
</dbReference>
<dbReference type="Ensembl" id="ENSECRT00000001230.1">
    <property type="protein sequence ID" value="ENSECRP00000001206.1"/>
    <property type="gene ID" value="ENSECRG00000000769.1"/>
</dbReference>
<gene>
    <name evidence="11" type="primary">LOC114653292</name>
</gene>
<evidence type="ECO:0000256" key="2">
    <source>
        <dbReference type="ARBA" id="ARBA00022723"/>
    </source>
</evidence>
<protein>
    <submittedName>
        <fullName evidence="11">Tripartite motif-containing protein 16-like</fullName>
    </submittedName>
</protein>
<evidence type="ECO:0000256" key="6">
    <source>
        <dbReference type="PROSITE-ProRule" id="PRU00024"/>
    </source>
</evidence>
<dbReference type="GeneTree" id="ENSGT01150000286950"/>
<dbReference type="Gene3D" id="4.10.830.40">
    <property type="match status" value="1"/>
</dbReference>
<reference evidence="11" key="1">
    <citation type="submission" date="2021-06" db="EMBL/GenBank/DDBJ databases">
        <authorList>
            <consortium name="Wellcome Sanger Institute Data Sharing"/>
        </authorList>
    </citation>
    <scope>NUCLEOTIDE SEQUENCE [LARGE SCALE GENOMIC DNA]</scope>
</reference>
<dbReference type="CDD" id="cd16040">
    <property type="entry name" value="SPRY_PRY_SNTX"/>
    <property type="match status" value="1"/>
</dbReference>
<dbReference type="PRINTS" id="PR01407">
    <property type="entry name" value="BUTYPHLNCDUF"/>
</dbReference>
<dbReference type="PROSITE" id="PS00518">
    <property type="entry name" value="ZF_RING_1"/>
    <property type="match status" value="1"/>
</dbReference>
<dbReference type="InterPro" id="IPR003879">
    <property type="entry name" value="Butyrophylin_SPRY"/>
</dbReference>
<dbReference type="PROSITE" id="PS50119">
    <property type="entry name" value="ZF_BBOX"/>
    <property type="match status" value="1"/>
</dbReference>
<dbReference type="PROSITE" id="PS50188">
    <property type="entry name" value="B302_SPRY"/>
    <property type="match status" value="1"/>
</dbReference>
<dbReference type="Pfam" id="PF00643">
    <property type="entry name" value="zf-B_box"/>
    <property type="match status" value="1"/>
</dbReference>
<dbReference type="InterPro" id="IPR003877">
    <property type="entry name" value="SPRY_dom"/>
</dbReference>
<dbReference type="Gene3D" id="3.30.160.60">
    <property type="entry name" value="Classic Zinc Finger"/>
    <property type="match status" value="1"/>
</dbReference>
<dbReference type="CDD" id="cd19769">
    <property type="entry name" value="Bbox2_TRIM16-like"/>
    <property type="match status" value="1"/>
</dbReference>
<dbReference type="Pfam" id="PF00622">
    <property type="entry name" value="SPRY"/>
    <property type="match status" value="1"/>
</dbReference>
<dbReference type="GO" id="GO:0005737">
    <property type="term" value="C:cytoplasm"/>
    <property type="evidence" value="ECO:0007669"/>
    <property type="project" value="UniProtKB-ARBA"/>
</dbReference>
<dbReference type="Gene3D" id="2.60.120.920">
    <property type="match status" value="1"/>
</dbReference>
<sequence>RNLERDCLKLIFFIEPVTTPCGHNYCMECITGCWEQAGAYSCPQCRETFTPRPVLCRNTLLAEVVQKLNKRGSNSALPQNYAGPGEVECSFCAGRKFRAVKSCLTCLASFCETHIQLHYEGAAWKSHRLVSPTGNLQQKLCTQHQRGLEAFCKTDQMCICLLCVANGHRSHETVELEAERAEKQTQLGAILIEIRRKILEIEKSLEEVRQTVRLVKVSADREVQEVEKNLVDLIRAIEEIRRRLTGLIREQERCESRKAERIMERLQEQMDALKRQDDELADLSKTDDHIHFLQVYFPTLCIPPGEGDSLSITVGTDFSSEDLRKELLCLKEHLDEISQKELAKITERGTESFRWCDGIVSMLRSPEPRSREDFLKYACHLTLDPNTAHTRISLSEGNKKATWMEEAQSFIDHPDRFDCKLQVLCAEGLSGTRCYWEVEWRGGAWIGVTYKGISRKGRDLACLLGWNDKSWSLFCSSSSYIAWHNNNKTKISAPCFSRIGVYLDYPTGCLSFFCVTDTMMLLHRFMASFTEPLYPGFGLHPYLDSSITICPPDQSSQF</sequence>
<dbReference type="SMART" id="SM00449">
    <property type="entry name" value="SPRY"/>
    <property type="match status" value="1"/>
</dbReference>
<keyword evidence="2" id="KW-0479">Metal-binding</keyword>
<dbReference type="Proteomes" id="UP000694620">
    <property type="component" value="Chromosome 1"/>
</dbReference>
<feature type="domain" description="B30.2/SPRY" evidence="10">
    <location>
        <begin position="361"/>
        <end position="556"/>
    </location>
</feature>
<dbReference type="SMART" id="SM00336">
    <property type="entry name" value="BBOX"/>
    <property type="match status" value="1"/>
</dbReference>
<dbReference type="PANTHER" id="PTHR25465">
    <property type="entry name" value="B-BOX DOMAIN CONTAINING"/>
    <property type="match status" value="1"/>
</dbReference>